<protein>
    <recommendedName>
        <fullName evidence="6">MYND-type domain-containing protein</fullName>
    </recommendedName>
</protein>
<gene>
    <name evidence="7" type="ORF">Cvel_986.t1.CR1</name>
</gene>
<evidence type="ECO:0000256" key="2">
    <source>
        <dbReference type="ARBA" id="ARBA00022771"/>
    </source>
</evidence>
<dbReference type="VEuPathDB" id="CryptoDB:Cvel_986"/>
<dbReference type="GO" id="GO:0008270">
    <property type="term" value="F:zinc ion binding"/>
    <property type="evidence" value="ECO:0007669"/>
    <property type="project" value="UniProtKB-KW"/>
</dbReference>
<evidence type="ECO:0000256" key="3">
    <source>
        <dbReference type="ARBA" id="ARBA00022833"/>
    </source>
</evidence>
<dbReference type="InterPro" id="IPR002893">
    <property type="entry name" value="Znf_MYND"/>
</dbReference>
<name>A0A0K6S8Z3_9ALVE</name>
<evidence type="ECO:0000313" key="7">
    <source>
        <dbReference type="EMBL" id="CUC10075.1"/>
    </source>
</evidence>
<feature type="compositionally biased region" description="Basic and acidic residues" evidence="5">
    <location>
        <begin position="1"/>
        <end position="10"/>
    </location>
</feature>
<feature type="domain" description="MYND-type" evidence="6">
    <location>
        <begin position="526"/>
        <end position="568"/>
    </location>
</feature>
<feature type="compositionally biased region" description="Polar residues" evidence="5">
    <location>
        <begin position="24"/>
        <end position="45"/>
    </location>
</feature>
<evidence type="ECO:0000256" key="4">
    <source>
        <dbReference type="PROSITE-ProRule" id="PRU00134"/>
    </source>
</evidence>
<keyword evidence="1" id="KW-0479">Metal-binding</keyword>
<keyword evidence="2 4" id="KW-0863">Zinc-finger</keyword>
<dbReference type="PROSITE" id="PS50865">
    <property type="entry name" value="ZF_MYND_2"/>
    <property type="match status" value="1"/>
</dbReference>
<sequence length="626" mass="69263">MEGELSDHEVPLSNLPVSAAARGSTDSSQFQQEGKSNAFESSVCAQENKAGGAPSLESQPRPTGGKTNVEKLYKTDLYAQVEKEFIPEGVLERESFKTLREAVVKFLVSRSRADAVQANSPHMGDIAGLACAVGRTAADSETISPQLLLSRSIEILSVTSVLSYALDLFDKWSRYSAECFEKEGDEFYCAIVGMKLLAALMVGNDGLRTMVWKCARFRRALRQALLKLRITREKAWLRYLSFGELLGELQISGGAHFSITEESIVDLNHEKSDEKGEGGREGEMRPIDVSHLLRASFWYVKASLDEVPPRLQESRALFYRWTAESSRLRNLCFIREFTNAACRAFADKDANEDALELFKMATSGWVEEAEQTSAAQKKNLAAGRLLAIQCTVSNSAVAKYVEKKKVKILVEMQRIVQDLPDEESRGVDFEFFVAWLEAATLRSQVNMDQCVWYRKFLPAIDLKKVPLAELFSNFQRLVEAGLEANRGQTTPKQGGQQDVCSRIESDLKFASYQPRRGGGEMIPASCAVCGERVRAFMYCGVCKLVAYCGKECQKKDWKRKPGGHKDRCALLKTSVTDLLLKDGGDGEGLAPVAAGGGIQLKALHHLLHAKGNSDTSRHLCSGHQTP</sequence>
<evidence type="ECO:0000256" key="5">
    <source>
        <dbReference type="SAM" id="MobiDB-lite"/>
    </source>
</evidence>
<reference evidence="7" key="1">
    <citation type="submission" date="2014-11" db="EMBL/GenBank/DDBJ databases">
        <title>Molecular phylogeny of cliff fern family Woodsiaceae with morphological implications.</title>
        <authorList>
            <person name="Shao Y.-Z."/>
            <person name="Wei R."/>
            <person name="Zhang X.-C."/>
        </authorList>
    </citation>
    <scope>NUCLEOTIDE SEQUENCE</scope>
</reference>
<dbReference type="SUPFAM" id="SSF144232">
    <property type="entry name" value="HIT/MYND zinc finger-like"/>
    <property type="match status" value="1"/>
</dbReference>
<evidence type="ECO:0000256" key="1">
    <source>
        <dbReference type="ARBA" id="ARBA00022723"/>
    </source>
</evidence>
<evidence type="ECO:0000259" key="6">
    <source>
        <dbReference type="PROSITE" id="PS50865"/>
    </source>
</evidence>
<dbReference type="PhylomeDB" id="A0A0K6S8Z3"/>
<dbReference type="EMBL" id="CDMZ01002525">
    <property type="protein sequence ID" value="CUC10075.1"/>
    <property type="molecule type" value="Genomic_DNA"/>
</dbReference>
<keyword evidence="3" id="KW-0862">Zinc</keyword>
<dbReference type="Gene3D" id="6.10.140.2220">
    <property type="match status" value="1"/>
</dbReference>
<accession>A0A0K6S8Z3</accession>
<dbReference type="Pfam" id="PF01753">
    <property type="entry name" value="zf-MYND"/>
    <property type="match status" value="1"/>
</dbReference>
<dbReference type="AlphaFoldDB" id="A0A0K6S8Z3"/>
<organism evidence="7">
    <name type="scientific">Chromera velia CCMP2878</name>
    <dbReference type="NCBI Taxonomy" id="1169474"/>
    <lineage>
        <taxon>Eukaryota</taxon>
        <taxon>Sar</taxon>
        <taxon>Alveolata</taxon>
        <taxon>Colpodellida</taxon>
        <taxon>Chromeraceae</taxon>
        <taxon>Chromera</taxon>
    </lineage>
</organism>
<proteinExistence type="predicted"/>
<feature type="region of interest" description="Disordered" evidence="5">
    <location>
        <begin position="1"/>
        <end position="68"/>
    </location>
</feature>